<dbReference type="AlphaFoldDB" id="A0A523VV82"/>
<comment type="caution">
    <text evidence="1">The sequence shown here is derived from an EMBL/GenBank/DDBJ whole genome shotgun (WGS) entry which is preliminary data.</text>
</comment>
<dbReference type="Gene3D" id="3.40.720.10">
    <property type="entry name" value="Alkaline Phosphatase, subunit A"/>
    <property type="match status" value="2"/>
</dbReference>
<dbReference type="InterPro" id="IPR017850">
    <property type="entry name" value="Alkaline_phosphatase_core_sf"/>
</dbReference>
<accession>A0A523VV82</accession>
<sequence>MKKVVIIGLDGFNPDLVYGWKDELPTIRKLMNRGIHGRIKSTVPPTTAAAWTSLMSGKNPGQFGFWGSTYRDDYSYGEPRLANSQRIRTDTLYDILPRYGKKVAIINVPVTYPPLNIPDGFCVSSASPSAKSGLTYPAELKEEIRKVVGEYLSDASEAEADFAQMDKDKVLERIYKMDQQRFDLLGHFIQNKDCDFVCCVITGTDRAPRLFYGYLDKSYMKYTHDSKYEDAIKNHYKFCDHNIGRIVELVDKETVIIVTSGYSAQRLDGAINLSEWLIREGYMNLDSRPKQPVPLSRADVNWANTKAWTVGCTGGIYLNLEGREPQGIVPPEGYDDLLDEIGEKLKGVSDQKGRRFDTTVCKREDIHFGEYAKFGPDLFVYFNSCLWNTSELIGYDSIYSYQVPEEPHDTGHGPYGFFVMAGSTIPNSGEFSEADLLDIAPTVLQLMETSIPPDMEGKVLVEKKERVYPEEKEEEIRRRLQGLGYFR</sequence>
<protein>
    <recommendedName>
        <fullName evidence="3">Phosphodiesterase</fullName>
    </recommendedName>
</protein>
<proteinExistence type="predicted"/>
<dbReference type="Proteomes" id="UP000319130">
    <property type="component" value="Unassembled WGS sequence"/>
</dbReference>
<evidence type="ECO:0000313" key="1">
    <source>
        <dbReference type="EMBL" id="TET58670.1"/>
    </source>
</evidence>
<gene>
    <name evidence="1" type="ORF">E3J48_08645</name>
</gene>
<organism evidence="1 2">
    <name type="scientific">Aerophobetes bacterium</name>
    <dbReference type="NCBI Taxonomy" id="2030807"/>
    <lineage>
        <taxon>Bacteria</taxon>
        <taxon>Candidatus Aerophobota</taxon>
    </lineage>
</organism>
<evidence type="ECO:0008006" key="3">
    <source>
        <dbReference type="Google" id="ProtNLM"/>
    </source>
</evidence>
<reference evidence="1 2" key="1">
    <citation type="submission" date="2019-03" db="EMBL/GenBank/DDBJ databases">
        <title>Metabolic potential of uncultured bacteria and archaea associated with petroleum seepage in deep-sea sediments.</title>
        <authorList>
            <person name="Dong X."/>
            <person name="Hubert C."/>
        </authorList>
    </citation>
    <scope>NUCLEOTIDE SEQUENCE [LARGE SCALE GENOMIC DNA]</scope>
    <source>
        <strain evidence="1">E29_bin52</strain>
    </source>
</reference>
<dbReference type="Pfam" id="PF01663">
    <property type="entry name" value="Phosphodiest"/>
    <property type="match status" value="1"/>
</dbReference>
<dbReference type="EMBL" id="SOIZ01000402">
    <property type="protein sequence ID" value="TET58670.1"/>
    <property type="molecule type" value="Genomic_DNA"/>
</dbReference>
<evidence type="ECO:0000313" key="2">
    <source>
        <dbReference type="Proteomes" id="UP000319130"/>
    </source>
</evidence>
<dbReference type="SUPFAM" id="SSF53649">
    <property type="entry name" value="Alkaline phosphatase-like"/>
    <property type="match status" value="1"/>
</dbReference>
<dbReference type="InterPro" id="IPR002591">
    <property type="entry name" value="Phosphodiest/P_Trfase"/>
</dbReference>
<name>A0A523VV82_UNCAE</name>